<evidence type="ECO:0000256" key="1">
    <source>
        <dbReference type="ARBA" id="ARBA00001936"/>
    </source>
</evidence>
<name>A0A2T0FIC0_9ASCO</name>
<dbReference type="GeneID" id="36516084"/>
<comment type="cofactor">
    <cofactor evidence="2">
        <name>Mg(2+)</name>
        <dbReference type="ChEBI" id="CHEBI:18420"/>
    </cofactor>
</comment>
<dbReference type="Gene3D" id="3.90.79.10">
    <property type="entry name" value="Nucleoside Triphosphate Pyrophosphohydrolase"/>
    <property type="match status" value="1"/>
</dbReference>
<evidence type="ECO:0000256" key="4">
    <source>
        <dbReference type="ARBA" id="ARBA00022801"/>
    </source>
</evidence>
<evidence type="ECO:0000313" key="9">
    <source>
        <dbReference type="Proteomes" id="UP000238350"/>
    </source>
</evidence>
<dbReference type="GO" id="GO:0010945">
    <property type="term" value="F:coenzyme A diphosphatase activity"/>
    <property type="evidence" value="ECO:0007669"/>
    <property type="project" value="InterPro"/>
</dbReference>
<dbReference type="EMBL" id="NDIQ01000021">
    <property type="protein sequence ID" value="PRT54716.1"/>
    <property type="molecule type" value="Genomic_DNA"/>
</dbReference>
<feature type="domain" description="Nudix hydrolase" evidence="7">
    <location>
        <begin position="15"/>
        <end position="163"/>
    </location>
</feature>
<dbReference type="PROSITE" id="PS00893">
    <property type="entry name" value="NUDIX_BOX"/>
    <property type="match status" value="1"/>
</dbReference>
<dbReference type="PANTHER" id="PTHR12992:SF24">
    <property type="entry name" value="PEROXISOMAL COENZYME A DIPHOSPHATASE NUDT7"/>
    <property type="match status" value="1"/>
</dbReference>
<evidence type="ECO:0000259" key="7">
    <source>
        <dbReference type="PROSITE" id="PS51462"/>
    </source>
</evidence>
<dbReference type="STRING" id="45607.A0A2T0FIC0"/>
<comment type="caution">
    <text evidence="8">The sequence shown here is derived from an EMBL/GenBank/DDBJ whole genome shotgun (WGS) entry which is preliminary data.</text>
</comment>
<dbReference type="AlphaFoldDB" id="A0A2T0FIC0"/>
<protein>
    <submittedName>
        <fullName evidence="8">Nudix hydrolase 15, mitochondrial</fullName>
    </submittedName>
</protein>
<dbReference type="GO" id="GO:0015938">
    <property type="term" value="P:coenzyme A catabolic process"/>
    <property type="evidence" value="ECO:0007669"/>
    <property type="project" value="TreeGrafter"/>
</dbReference>
<keyword evidence="5" id="KW-0460">Magnesium</keyword>
<keyword evidence="9" id="KW-1185">Reference proteome</keyword>
<keyword evidence="3" id="KW-0479">Metal-binding</keyword>
<dbReference type="Proteomes" id="UP000238350">
    <property type="component" value="Unassembled WGS sequence"/>
</dbReference>
<dbReference type="SUPFAM" id="SSF55811">
    <property type="entry name" value="Nudix"/>
    <property type="match status" value="1"/>
</dbReference>
<accession>A0A2T0FIC0</accession>
<dbReference type="InterPro" id="IPR000086">
    <property type="entry name" value="NUDIX_hydrolase_dom"/>
</dbReference>
<proteinExistence type="predicted"/>
<evidence type="ECO:0000313" key="8">
    <source>
        <dbReference type="EMBL" id="PRT54716.1"/>
    </source>
</evidence>
<keyword evidence="4 8" id="KW-0378">Hydrolase</keyword>
<dbReference type="OrthoDB" id="206213at2759"/>
<evidence type="ECO:0000256" key="2">
    <source>
        <dbReference type="ARBA" id="ARBA00001946"/>
    </source>
</evidence>
<organism evidence="8 9">
    <name type="scientific">Wickerhamiella sorbophila</name>
    <dbReference type="NCBI Taxonomy" id="45607"/>
    <lineage>
        <taxon>Eukaryota</taxon>
        <taxon>Fungi</taxon>
        <taxon>Dikarya</taxon>
        <taxon>Ascomycota</taxon>
        <taxon>Saccharomycotina</taxon>
        <taxon>Dipodascomycetes</taxon>
        <taxon>Dipodascales</taxon>
        <taxon>Trichomonascaceae</taxon>
        <taxon>Wickerhamiella</taxon>
    </lineage>
</organism>
<dbReference type="GO" id="GO:0046872">
    <property type="term" value="F:metal ion binding"/>
    <property type="evidence" value="ECO:0007669"/>
    <property type="project" value="UniProtKB-KW"/>
</dbReference>
<dbReference type="PANTHER" id="PTHR12992">
    <property type="entry name" value="NUDIX HYDROLASE"/>
    <property type="match status" value="1"/>
</dbReference>
<evidence type="ECO:0000256" key="3">
    <source>
        <dbReference type="ARBA" id="ARBA00022723"/>
    </source>
</evidence>
<evidence type="ECO:0000256" key="6">
    <source>
        <dbReference type="ARBA" id="ARBA00023211"/>
    </source>
</evidence>
<dbReference type="Pfam" id="PF00293">
    <property type="entry name" value="NUDIX"/>
    <property type="match status" value="1"/>
</dbReference>
<dbReference type="CDD" id="cd03426">
    <property type="entry name" value="NUDIX_CoAse_Nudt7"/>
    <property type="match status" value="1"/>
</dbReference>
<sequence length="235" mass="26564">MSDRSDQLWSVIPRKRLAATLMILFDGPEEKEVVLTVRSLSLRSYPGEVSLPGGKVDGSEDWWETALREANEEIGFSTHNFNVERVVAMPAHLSRHLLFVRPCVINVTRKDGKPVRLSDIAAKLNASEVLCAFSVPLSTFLTDSFFDSEPAETVWSGSSWYFYVFGFEKNNWIFANVQDENKISRTAVTGLTAHMLVDCARYIYKRDPDFPHLPELGYLVGVEHALNTGQFMSRI</sequence>
<comment type="cofactor">
    <cofactor evidence="1">
        <name>Mn(2+)</name>
        <dbReference type="ChEBI" id="CHEBI:29035"/>
    </cofactor>
</comment>
<gene>
    <name evidence="8" type="ORF">B9G98_02336</name>
</gene>
<dbReference type="PROSITE" id="PS51462">
    <property type="entry name" value="NUDIX"/>
    <property type="match status" value="1"/>
</dbReference>
<evidence type="ECO:0000256" key="5">
    <source>
        <dbReference type="ARBA" id="ARBA00022842"/>
    </source>
</evidence>
<dbReference type="RefSeq" id="XP_024664661.1">
    <property type="nucleotide sequence ID" value="XM_024808893.1"/>
</dbReference>
<keyword evidence="6" id="KW-0464">Manganese</keyword>
<reference evidence="8 9" key="1">
    <citation type="submission" date="2017-04" db="EMBL/GenBank/DDBJ databases">
        <title>Genome sequencing of [Candida] sorbophila.</title>
        <authorList>
            <person name="Ahn J.O."/>
        </authorList>
    </citation>
    <scope>NUCLEOTIDE SEQUENCE [LARGE SCALE GENOMIC DNA]</scope>
    <source>
        <strain evidence="8 9">DS02</strain>
    </source>
</reference>
<dbReference type="InterPro" id="IPR015797">
    <property type="entry name" value="NUDIX_hydrolase-like_dom_sf"/>
</dbReference>
<dbReference type="InterPro" id="IPR045121">
    <property type="entry name" value="CoAse"/>
</dbReference>
<dbReference type="InterPro" id="IPR020084">
    <property type="entry name" value="NUDIX_hydrolase_CS"/>
</dbReference>